<keyword evidence="5" id="KW-0479">Metal-binding</keyword>
<dbReference type="HOGENOM" id="CLU_062627_0_0_1"/>
<evidence type="ECO:0000256" key="3">
    <source>
        <dbReference type="ARBA" id="ARBA00012640"/>
    </source>
</evidence>
<dbReference type="InterPro" id="IPR023214">
    <property type="entry name" value="HAD_sf"/>
</dbReference>
<dbReference type="OMA" id="MQFHGVD"/>
<accession>S3C7H1</accession>
<evidence type="ECO:0000256" key="5">
    <source>
        <dbReference type="ARBA" id="ARBA00022723"/>
    </source>
</evidence>
<keyword evidence="9" id="KW-0732">Signal</keyword>
<dbReference type="EMBL" id="KE148147">
    <property type="protein sequence ID" value="EPE09489.1"/>
    <property type="molecule type" value="Genomic_DNA"/>
</dbReference>
<evidence type="ECO:0000256" key="8">
    <source>
        <dbReference type="ARBA" id="ARBA00023299"/>
    </source>
</evidence>
<dbReference type="Proteomes" id="UP000016923">
    <property type="component" value="Unassembled WGS sequence"/>
</dbReference>
<evidence type="ECO:0000256" key="1">
    <source>
        <dbReference type="ARBA" id="ARBA00001946"/>
    </source>
</evidence>
<dbReference type="PANTHER" id="PTHR43344">
    <property type="entry name" value="PHOSPHOSERINE PHOSPHATASE"/>
    <property type="match status" value="1"/>
</dbReference>
<dbReference type="Gene3D" id="1.20.1440.310">
    <property type="match status" value="1"/>
</dbReference>
<comment type="pathway">
    <text evidence="2">Amino-acid biosynthesis; L-serine biosynthesis; L-serine from 3-phospho-D-glycerate: step 3/3.</text>
</comment>
<gene>
    <name evidence="10" type="ORF">F503_07265</name>
</gene>
<feature type="signal peptide" evidence="9">
    <location>
        <begin position="1"/>
        <end position="23"/>
    </location>
</feature>
<dbReference type="InterPro" id="IPR050582">
    <property type="entry name" value="HAD-like_SerB"/>
</dbReference>
<name>S3C7H1_OPHP1</name>
<dbReference type="EC" id="3.1.3.3" evidence="3"/>
<evidence type="ECO:0000256" key="7">
    <source>
        <dbReference type="ARBA" id="ARBA00022842"/>
    </source>
</evidence>
<dbReference type="InterPro" id="IPR036412">
    <property type="entry name" value="HAD-like_sf"/>
</dbReference>
<dbReference type="eggNOG" id="ENOG502SEU8">
    <property type="taxonomic scope" value="Eukaryota"/>
</dbReference>
<keyword evidence="8" id="KW-0718">Serine biosynthesis</keyword>
<keyword evidence="7" id="KW-0460">Magnesium</keyword>
<dbReference type="SUPFAM" id="SSF56784">
    <property type="entry name" value="HAD-like"/>
    <property type="match status" value="1"/>
</dbReference>
<dbReference type="OrthoDB" id="5182398at2759"/>
<dbReference type="PANTHER" id="PTHR43344:SF2">
    <property type="entry name" value="PHOSPHOSERINE PHOSPHATASE"/>
    <property type="match status" value="1"/>
</dbReference>
<evidence type="ECO:0000256" key="4">
    <source>
        <dbReference type="ARBA" id="ARBA00022605"/>
    </source>
</evidence>
<sequence>MKPNNKVLSIALSLFASFDASSGHGVGGSTKKLAGPELKHWPRKDAEAIDRMIARNAHSGRYACFDMDNTSYQFDIEESLLPYLDNKGILTRETMDPTLKLVPFKDTANHTESLYSYYSRLCEIDDLVCYPWVAQVFSGIPLRELKGYVDEVMALNGTIPTTYYDGDEVVSYEVSPPKVFAGQVELYNRLTNNGIKVYVVSAASEEIVRMIASDPKYGYNIKPENVIGVTVLMKLASTDASIETLTTSRKQIAEGTYNETANLDMVMTPYLWTPATWMSGKWAAILTYIDEWNKPVLVAGDTPDSDGPMLFHGVDVARGGIHLWVNRKASYMTQIQEMIQTHAKGQRKEGVAVTADKNWVVVKPADIL</sequence>
<dbReference type="GO" id="GO:0000287">
    <property type="term" value="F:magnesium ion binding"/>
    <property type="evidence" value="ECO:0007669"/>
    <property type="project" value="TreeGrafter"/>
</dbReference>
<keyword evidence="4" id="KW-0028">Amino-acid biosynthesis</keyword>
<dbReference type="GO" id="GO:0036424">
    <property type="term" value="F:L-phosphoserine phosphatase activity"/>
    <property type="evidence" value="ECO:0007669"/>
    <property type="project" value="TreeGrafter"/>
</dbReference>
<keyword evidence="6" id="KW-0378">Hydrolase</keyword>
<keyword evidence="11" id="KW-1185">Reference proteome</keyword>
<dbReference type="GO" id="GO:0006564">
    <property type="term" value="P:L-serine biosynthetic process"/>
    <property type="evidence" value="ECO:0007669"/>
    <property type="project" value="UniProtKB-KW"/>
</dbReference>
<dbReference type="Gene3D" id="3.40.50.1000">
    <property type="entry name" value="HAD superfamily/HAD-like"/>
    <property type="match status" value="1"/>
</dbReference>
<organism evidence="10 11">
    <name type="scientific">Ophiostoma piceae (strain UAMH 11346)</name>
    <name type="common">Sap stain fungus</name>
    <dbReference type="NCBI Taxonomy" id="1262450"/>
    <lineage>
        <taxon>Eukaryota</taxon>
        <taxon>Fungi</taxon>
        <taxon>Dikarya</taxon>
        <taxon>Ascomycota</taxon>
        <taxon>Pezizomycotina</taxon>
        <taxon>Sordariomycetes</taxon>
        <taxon>Sordariomycetidae</taxon>
        <taxon>Ophiostomatales</taxon>
        <taxon>Ophiostomataceae</taxon>
        <taxon>Ophiostoma</taxon>
    </lineage>
</organism>
<comment type="cofactor">
    <cofactor evidence="1">
        <name>Mg(2+)</name>
        <dbReference type="ChEBI" id="CHEBI:18420"/>
    </cofactor>
</comment>
<dbReference type="VEuPathDB" id="FungiDB:F503_07265"/>
<proteinExistence type="predicted"/>
<evidence type="ECO:0000256" key="6">
    <source>
        <dbReference type="ARBA" id="ARBA00022801"/>
    </source>
</evidence>
<evidence type="ECO:0000256" key="2">
    <source>
        <dbReference type="ARBA" id="ARBA00005135"/>
    </source>
</evidence>
<evidence type="ECO:0000313" key="10">
    <source>
        <dbReference type="EMBL" id="EPE09489.1"/>
    </source>
</evidence>
<evidence type="ECO:0000313" key="11">
    <source>
        <dbReference type="Proteomes" id="UP000016923"/>
    </source>
</evidence>
<feature type="chain" id="PRO_5004506923" description="phosphoserine phosphatase" evidence="9">
    <location>
        <begin position="24"/>
        <end position="368"/>
    </location>
</feature>
<dbReference type="AlphaFoldDB" id="S3C7H1"/>
<protein>
    <recommendedName>
        <fullName evidence="3">phosphoserine phosphatase</fullName>
        <ecNumber evidence="3">3.1.3.3</ecNumber>
    </recommendedName>
</protein>
<dbReference type="GO" id="GO:0005737">
    <property type="term" value="C:cytoplasm"/>
    <property type="evidence" value="ECO:0007669"/>
    <property type="project" value="TreeGrafter"/>
</dbReference>
<evidence type="ECO:0000256" key="9">
    <source>
        <dbReference type="SAM" id="SignalP"/>
    </source>
</evidence>
<reference evidence="10 11" key="1">
    <citation type="journal article" date="2013" name="BMC Genomics">
        <title>The genome and transcriptome of the pine saprophyte Ophiostoma piceae, and a comparison with the bark beetle-associated pine pathogen Grosmannia clavigera.</title>
        <authorList>
            <person name="Haridas S."/>
            <person name="Wang Y."/>
            <person name="Lim L."/>
            <person name="Massoumi Alamouti S."/>
            <person name="Jackman S."/>
            <person name="Docking R."/>
            <person name="Robertson G."/>
            <person name="Birol I."/>
            <person name="Bohlmann J."/>
            <person name="Breuil C."/>
        </authorList>
    </citation>
    <scope>NUCLEOTIDE SEQUENCE [LARGE SCALE GENOMIC DNA]</scope>
    <source>
        <strain evidence="10 11">UAMH 11346</strain>
    </source>
</reference>